<dbReference type="SMART" id="SM00185">
    <property type="entry name" value="ARM"/>
    <property type="match status" value="3"/>
</dbReference>
<dbReference type="SUPFAM" id="SSF48371">
    <property type="entry name" value="ARM repeat"/>
    <property type="match status" value="1"/>
</dbReference>
<keyword evidence="8" id="KW-1185">Reference proteome</keyword>
<reference evidence="7" key="1">
    <citation type="submission" date="2022-11" db="EMBL/GenBank/DDBJ databases">
        <title>Centuries of genome instability and evolution in soft-shell clam transmissible cancer (bioRxiv).</title>
        <authorList>
            <person name="Hart S.F.M."/>
            <person name="Yonemitsu M.A."/>
            <person name="Giersch R.M."/>
            <person name="Beal B.F."/>
            <person name="Arriagada G."/>
            <person name="Davis B.W."/>
            <person name="Ostrander E.A."/>
            <person name="Goff S.P."/>
            <person name="Metzger M.J."/>
        </authorList>
    </citation>
    <scope>NUCLEOTIDE SEQUENCE</scope>
    <source>
        <strain evidence="7">MELC-2E11</strain>
        <tissue evidence="7">Siphon/mantle</tissue>
    </source>
</reference>
<dbReference type="InterPro" id="IPR040144">
    <property type="entry name" value="RAP1GDS1"/>
</dbReference>
<keyword evidence="6" id="KW-0496">Mitochondrion</keyword>
<dbReference type="InterPro" id="IPR000225">
    <property type="entry name" value="Armadillo"/>
</dbReference>
<name>A0ABY7DIG6_MYAAR</name>
<gene>
    <name evidence="7" type="ORF">MAR_029187</name>
</gene>
<sequence length="429" mass="47198">MRTLLSNTEDGSDRLRTIACGFLLNLTNTNESLQQKAIEGGALEVINKYLVQYQTADGLCNMILVTISSITDSEQCKSRLLESGLLTTLVDFLRTPMGDENCESILDILIAVAEWDEVKDALAQTELCPHLISLAQTNVQQNADYSEENQQKIKLSSDLLILLLTGERSMEVLFDDGKGEIFGASLKWLDSEQDHLQISGALAVGNFARSDEHCRFLVEQGVVGRLLVLLKPVYGEPKPTLEHAALSALRNLAIPGSNKASLIKEGVIDAVLVLVESEMLAVVFKIIGVLRMLVDGQEEAALKLGQDREFVTRLVEWSACEEHPGVKGEATRLLAWLVKNSRTEEVMRNIIRSDGIPHLVGMIMSEHIVMQNEALVALNFMVTTVLADVALPLKEAELAETLTTLLLDKHTLPEIKCNTLTLTKTILTA</sequence>
<keyword evidence="5" id="KW-0256">Endoplasmic reticulum</keyword>
<accession>A0ABY7DIG6</accession>
<proteinExistence type="predicted"/>
<feature type="non-terminal residue" evidence="7">
    <location>
        <position position="429"/>
    </location>
</feature>
<evidence type="ECO:0000256" key="5">
    <source>
        <dbReference type="ARBA" id="ARBA00022824"/>
    </source>
</evidence>
<evidence type="ECO:0000256" key="1">
    <source>
        <dbReference type="ARBA" id="ARBA00004173"/>
    </source>
</evidence>
<evidence type="ECO:0000256" key="4">
    <source>
        <dbReference type="ARBA" id="ARBA00022490"/>
    </source>
</evidence>
<dbReference type="InterPro" id="IPR016024">
    <property type="entry name" value="ARM-type_fold"/>
</dbReference>
<protein>
    <submittedName>
        <fullName evidence="7">GDS1A-like protein</fullName>
    </submittedName>
</protein>
<evidence type="ECO:0000256" key="6">
    <source>
        <dbReference type="ARBA" id="ARBA00023128"/>
    </source>
</evidence>
<dbReference type="Proteomes" id="UP001164746">
    <property type="component" value="Chromosome 2"/>
</dbReference>
<evidence type="ECO:0000256" key="3">
    <source>
        <dbReference type="ARBA" id="ARBA00004514"/>
    </source>
</evidence>
<comment type="subcellular location">
    <subcellularLocation>
        <location evidence="3">Cytoplasm</location>
        <location evidence="3">Cytosol</location>
    </subcellularLocation>
    <subcellularLocation>
        <location evidence="2">Endoplasmic reticulum</location>
    </subcellularLocation>
    <subcellularLocation>
        <location evidence="1">Mitochondrion</location>
    </subcellularLocation>
</comment>
<dbReference type="Gene3D" id="1.25.10.10">
    <property type="entry name" value="Leucine-rich Repeat Variant"/>
    <property type="match status" value="2"/>
</dbReference>
<dbReference type="EMBL" id="CP111013">
    <property type="protein sequence ID" value="WAQ96497.1"/>
    <property type="molecule type" value="Genomic_DNA"/>
</dbReference>
<dbReference type="InterPro" id="IPR011989">
    <property type="entry name" value="ARM-like"/>
</dbReference>
<keyword evidence="4" id="KW-0963">Cytoplasm</keyword>
<evidence type="ECO:0000256" key="2">
    <source>
        <dbReference type="ARBA" id="ARBA00004240"/>
    </source>
</evidence>
<organism evidence="7 8">
    <name type="scientific">Mya arenaria</name>
    <name type="common">Soft-shell clam</name>
    <dbReference type="NCBI Taxonomy" id="6604"/>
    <lineage>
        <taxon>Eukaryota</taxon>
        <taxon>Metazoa</taxon>
        <taxon>Spiralia</taxon>
        <taxon>Lophotrochozoa</taxon>
        <taxon>Mollusca</taxon>
        <taxon>Bivalvia</taxon>
        <taxon>Autobranchia</taxon>
        <taxon>Heteroconchia</taxon>
        <taxon>Euheterodonta</taxon>
        <taxon>Imparidentia</taxon>
        <taxon>Neoheterodontei</taxon>
        <taxon>Myida</taxon>
        <taxon>Myoidea</taxon>
        <taxon>Myidae</taxon>
        <taxon>Mya</taxon>
    </lineage>
</organism>
<dbReference type="PANTHER" id="PTHR10957">
    <property type="entry name" value="RAP1 GTPASE-GDP DISSOCIATION STIMULATOR 1"/>
    <property type="match status" value="1"/>
</dbReference>
<evidence type="ECO:0000313" key="8">
    <source>
        <dbReference type="Proteomes" id="UP001164746"/>
    </source>
</evidence>
<evidence type="ECO:0000313" key="7">
    <source>
        <dbReference type="EMBL" id="WAQ96497.1"/>
    </source>
</evidence>